<reference evidence="5 6" key="1">
    <citation type="journal article" date="2021" name="Nat. Plants">
        <title>The Taxus genome provides insights into paclitaxel biosynthesis.</title>
        <authorList>
            <person name="Xiong X."/>
            <person name="Gou J."/>
            <person name="Liao Q."/>
            <person name="Li Y."/>
            <person name="Zhou Q."/>
            <person name="Bi G."/>
            <person name="Li C."/>
            <person name="Du R."/>
            <person name="Wang X."/>
            <person name="Sun T."/>
            <person name="Guo L."/>
            <person name="Liang H."/>
            <person name="Lu P."/>
            <person name="Wu Y."/>
            <person name="Zhang Z."/>
            <person name="Ro D.K."/>
            <person name="Shang Y."/>
            <person name="Huang S."/>
            <person name="Yan J."/>
        </authorList>
    </citation>
    <scope>NUCLEOTIDE SEQUENCE [LARGE SCALE GENOMIC DNA]</scope>
    <source>
        <strain evidence="5">Ta-2019</strain>
    </source>
</reference>
<comment type="caution">
    <text evidence="5">The sequence shown here is derived from an EMBL/GenBank/DDBJ whole genome shotgun (WGS) entry which is preliminary data.</text>
</comment>
<name>A0AA38H1D9_TAXCH</name>
<keyword evidence="6" id="KW-1185">Reference proteome</keyword>
<dbReference type="EMBL" id="JAHRHJ020000001">
    <property type="protein sequence ID" value="KAH9331735.1"/>
    <property type="molecule type" value="Genomic_DNA"/>
</dbReference>
<evidence type="ECO:0000313" key="6">
    <source>
        <dbReference type="Proteomes" id="UP000824469"/>
    </source>
</evidence>
<dbReference type="AlphaFoldDB" id="A0AA38H1D9"/>
<dbReference type="InterPro" id="IPR012389">
    <property type="entry name" value="Cyclin_P/U"/>
</dbReference>
<sequence>MALALALAPNVLCDSFPNAENESTPNWILSVLASLLCRLVARHEKLLLFSSGQKLSRENLCVFSAMQVAVMSIEKYVERIFKYARCSPSAFVVAYVYIDRLILNNPSFRLTSLNIHSLVITSVMVATKFLDDLHYNNDYFAKVGGLSLAEMNTLEVEFLFMLRFRLQVTVSVFESYCSHFEREVSSGGGIEIERAL</sequence>
<evidence type="ECO:0008006" key="7">
    <source>
        <dbReference type="Google" id="ProtNLM"/>
    </source>
</evidence>
<dbReference type="GO" id="GO:0019901">
    <property type="term" value="F:protein kinase binding"/>
    <property type="evidence" value="ECO:0007669"/>
    <property type="project" value="InterPro"/>
</dbReference>
<dbReference type="PIRSF" id="PIRSF027110">
    <property type="entry name" value="PREG"/>
    <property type="match status" value="1"/>
</dbReference>
<dbReference type="PANTHER" id="PTHR15615">
    <property type="match status" value="1"/>
</dbReference>
<evidence type="ECO:0000313" key="5">
    <source>
        <dbReference type="EMBL" id="KAH9331735.1"/>
    </source>
</evidence>
<keyword evidence="3" id="KW-0195">Cyclin</keyword>
<evidence type="ECO:0000256" key="1">
    <source>
        <dbReference type="ARBA" id="ARBA00007215"/>
    </source>
</evidence>
<accession>A0AA38H1D9</accession>
<dbReference type="Gene3D" id="1.10.472.10">
    <property type="entry name" value="Cyclin-like"/>
    <property type="match status" value="1"/>
</dbReference>
<dbReference type="Pfam" id="PF08613">
    <property type="entry name" value="Cyclin"/>
    <property type="match status" value="1"/>
</dbReference>
<dbReference type="InterPro" id="IPR036915">
    <property type="entry name" value="Cyclin-like_sf"/>
</dbReference>
<dbReference type="Proteomes" id="UP000824469">
    <property type="component" value="Unassembled WGS sequence"/>
</dbReference>
<protein>
    <recommendedName>
        <fullName evidence="7">Cyclin</fullName>
    </recommendedName>
</protein>
<dbReference type="InterPro" id="IPR013922">
    <property type="entry name" value="Cyclin_PHO80-like"/>
</dbReference>
<dbReference type="PANTHER" id="PTHR15615:SF15">
    <property type="entry name" value="CYCLIN-U2-1"/>
    <property type="match status" value="1"/>
</dbReference>
<keyword evidence="4" id="KW-0131">Cell cycle</keyword>
<dbReference type="SUPFAM" id="SSF47954">
    <property type="entry name" value="Cyclin-like"/>
    <property type="match status" value="1"/>
</dbReference>
<evidence type="ECO:0000256" key="3">
    <source>
        <dbReference type="ARBA" id="ARBA00023127"/>
    </source>
</evidence>
<proteinExistence type="inferred from homology"/>
<dbReference type="OMA" id="HSIPRIQ"/>
<feature type="non-terminal residue" evidence="5">
    <location>
        <position position="1"/>
    </location>
</feature>
<keyword evidence="2" id="KW-0132">Cell division</keyword>
<organism evidence="5 6">
    <name type="scientific">Taxus chinensis</name>
    <name type="common">Chinese yew</name>
    <name type="synonym">Taxus wallichiana var. chinensis</name>
    <dbReference type="NCBI Taxonomy" id="29808"/>
    <lineage>
        <taxon>Eukaryota</taxon>
        <taxon>Viridiplantae</taxon>
        <taxon>Streptophyta</taxon>
        <taxon>Embryophyta</taxon>
        <taxon>Tracheophyta</taxon>
        <taxon>Spermatophyta</taxon>
        <taxon>Pinopsida</taxon>
        <taxon>Pinidae</taxon>
        <taxon>Conifers II</taxon>
        <taxon>Cupressales</taxon>
        <taxon>Taxaceae</taxon>
        <taxon>Taxus</taxon>
    </lineage>
</organism>
<comment type="similarity">
    <text evidence="1">Belongs to the cyclin family. Cyclin U/P subfamily.</text>
</comment>
<evidence type="ECO:0000256" key="4">
    <source>
        <dbReference type="ARBA" id="ARBA00023306"/>
    </source>
</evidence>
<dbReference type="GO" id="GO:0051301">
    <property type="term" value="P:cell division"/>
    <property type="evidence" value="ECO:0007669"/>
    <property type="project" value="UniProtKB-KW"/>
</dbReference>
<gene>
    <name evidence="5" type="ORF">KI387_003843</name>
</gene>
<evidence type="ECO:0000256" key="2">
    <source>
        <dbReference type="ARBA" id="ARBA00022618"/>
    </source>
</evidence>